<name>A0A6J1HPT2_CUCMA</name>
<dbReference type="InterPro" id="IPR054722">
    <property type="entry name" value="PolX-like_BBD"/>
</dbReference>
<evidence type="ECO:0000259" key="2">
    <source>
        <dbReference type="Pfam" id="PF22936"/>
    </source>
</evidence>
<keyword evidence="3" id="KW-1185">Reference proteome</keyword>
<feature type="region of interest" description="Disordered" evidence="1">
    <location>
        <begin position="199"/>
        <end position="277"/>
    </location>
</feature>
<gene>
    <name evidence="4" type="primary">LOC111466597</name>
</gene>
<evidence type="ECO:0000313" key="3">
    <source>
        <dbReference type="Proteomes" id="UP000504608"/>
    </source>
</evidence>
<feature type="compositionally biased region" description="Basic and acidic residues" evidence="1">
    <location>
        <begin position="209"/>
        <end position="224"/>
    </location>
</feature>
<organism evidence="3 4">
    <name type="scientific">Cucurbita maxima</name>
    <name type="common">Pumpkin</name>
    <name type="synonym">Winter squash</name>
    <dbReference type="NCBI Taxonomy" id="3661"/>
    <lineage>
        <taxon>Eukaryota</taxon>
        <taxon>Viridiplantae</taxon>
        <taxon>Streptophyta</taxon>
        <taxon>Embryophyta</taxon>
        <taxon>Tracheophyta</taxon>
        <taxon>Spermatophyta</taxon>
        <taxon>Magnoliopsida</taxon>
        <taxon>eudicotyledons</taxon>
        <taxon>Gunneridae</taxon>
        <taxon>Pentapetalae</taxon>
        <taxon>rosids</taxon>
        <taxon>fabids</taxon>
        <taxon>Cucurbitales</taxon>
        <taxon>Cucurbitaceae</taxon>
        <taxon>Cucurbiteae</taxon>
        <taxon>Cucurbita</taxon>
    </lineage>
</organism>
<accession>A0A6J1HPT2</accession>
<dbReference type="GeneID" id="111466597"/>
<dbReference type="Pfam" id="PF22936">
    <property type="entry name" value="Pol_BBD"/>
    <property type="match status" value="1"/>
</dbReference>
<evidence type="ECO:0000256" key="1">
    <source>
        <dbReference type="SAM" id="MobiDB-lite"/>
    </source>
</evidence>
<evidence type="ECO:0000313" key="4">
    <source>
        <dbReference type="RefSeq" id="XP_022967092.1"/>
    </source>
</evidence>
<dbReference type="OrthoDB" id="6776856at2759"/>
<feature type="domain" description="Retrovirus-related Pol polyprotein from transposon TNT 1-94-like beta-barrel" evidence="2">
    <location>
        <begin position="72"/>
        <end position="151"/>
    </location>
</feature>
<proteinExistence type="predicted"/>
<dbReference type="Proteomes" id="UP000504608">
    <property type="component" value="Unplaced"/>
</dbReference>
<feature type="compositionally biased region" description="Basic residues" evidence="1">
    <location>
        <begin position="266"/>
        <end position="277"/>
    </location>
</feature>
<reference evidence="4" key="1">
    <citation type="submission" date="2025-08" db="UniProtKB">
        <authorList>
            <consortium name="RefSeq"/>
        </authorList>
    </citation>
    <scope>IDENTIFICATION</scope>
    <source>
        <tissue evidence="4">Young leaves</tissue>
    </source>
</reference>
<dbReference type="AlphaFoldDB" id="A0A6J1HPT2"/>
<feature type="compositionally biased region" description="Polar residues" evidence="1">
    <location>
        <begin position="230"/>
        <end position="244"/>
    </location>
</feature>
<protein>
    <submittedName>
        <fullName evidence="4">Uncharacterized protein LOC111466597</fullName>
    </submittedName>
</protein>
<sequence>MIKCYSCRKCEHYTAECRNKERDEEVNLMFSDDEEPTVMLTEEMPNLLMLNEDKVIANPFTDKEDQVETSMWYLDNGASNHMTGDRAKFKKLDEKFIGNVKLCDRSIVPNYGKRSILFQCKNGDQRLLTKVYYISSLKSNIISLGQMIEEGSRVEIVNPFLKIYEQNRTLLMKVKQLRNRLYKILLKGYQHLQKVSIGVGSKKVKKKPTGQEKKESKNKSKKQPEVASISKVQLTSRLDLSSQQRRPRTRPLEHKRNETSNLSSQPKKHRDRLKKKVEHRGVRNKNFLHGPNKVETREQRADILTKSLARVKFADMQELLGVKNIKQSQAYGGECDNT</sequence>
<dbReference type="KEGG" id="cmax:111466597"/>
<dbReference type="RefSeq" id="XP_022967092.1">
    <property type="nucleotide sequence ID" value="XM_023111324.1"/>
</dbReference>